<feature type="compositionally biased region" description="Polar residues" evidence="1">
    <location>
        <begin position="170"/>
        <end position="186"/>
    </location>
</feature>
<accession>A0A2I0B248</accession>
<dbReference type="PANTHER" id="PTHR37234:SF1">
    <property type="entry name" value="OS03G0319200 PROTEIN"/>
    <property type="match status" value="1"/>
</dbReference>
<dbReference type="OrthoDB" id="780613at2759"/>
<dbReference type="InterPro" id="IPR032795">
    <property type="entry name" value="DUF3741-assoc"/>
</dbReference>
<dbReference type="STRING" id="1088818.A0A2I0B248"/>
<evidence type="ECO:0000313" key="3">
    <source>
        <dbReference type="EMBL" id="PKA61860.1"/>
    </source>
</evidence>
<organism evidence="3 4">
    <name type="scientific">Apostasia shenzhenica</name>
    <dbReference type="NCBI Taxonomy" id="1088818"/>
    <lineage>
        <taxon>Eukaryota</taxon>
        <taxon>Viridiplantae</taxon>
        <taxon>Streptophyta</taxon>
        <taxon>Embryophyta</taxon>
        <taxon>Tracheophyta</taxon>
        <taxon>Spermatophyta</taxon>
        <taxon>Magnoliopsida</taxon>
        <taxon>Liliopsida</taxon>
        <taxon>Asparagales</taxon>
        <taxon>Orchidaceae</taxon>
        <taxon>Apostasioideae</taxon>
        <taxon>Apostasia</taxon>
    </lineage>
</organism>
<dbReference type="AlphaFoldDB" id="A0A2I0B248"/>
<evidence type="ECO:0000313" key="4">
    <source>
        <dbReference type="Proteomes" id="UP000236161"/>
    </source>
</evidence>
<dbReference type="PANTHER" id="PTHR37234">
    <property type="entry name" value="OS03G0319200 PROTEIN"/>
    <property type="match status" value="1"/>
</dbReference>
<name>A0A2I0B248_9ASPA</name>
<feature type="region of interest" description="Disordered" evidence="1">
    <location>
        <begin position="147"/>
        <end position="207"/>
    </location>
</feature>
<feature type="domain" description="DUF3741" evidence="2">
    <location>
        <begin position="81"/>
        <end position="93"/>
    </location>
</feature>
<evidence type="ECO:0000259" key="2">
    <source>
        <dbReference type="Pfam" id="PF14383"/>
    </source>
</evidence>
<keyword evidence="4" id="KW-1185">Reference proteome</keyword>
<evidence type="ECO:0000256" key="1">
    <source>
        <dbReference type="SAM" id="MobiDB-lite"/>
    </source>
</evidence>
<feature type="region of interest" description="Disordered" evidence="1">
    <location>
        <begin position="1"/>
        <end position="26"/>
    </location>
</feature>
<proteinExistence type="predicted"/>
<dbReference type="Proteomes" id="UP000236161">
    <property type="component" value="Unassembled WGS sequence"/>
</dbReference>
<protein>
    <recommendedName>
        <fullName evidence="2">DUF3741 domain-containing protein</fullName>
    </recommendedName>
</protein>
<dbReference type="Pfam" id="PF14383">
    <property type="entry name" value="VARLMGL"/>
    <property type="match status" value="1"/>
</dbReference>
<gene>
    <name evidence="3" type="ORF">AXF42_Ash008692</name>
</gene>
<feature type="compositionally biased region" description="Basic and acidic residues" evidence="1">
    <location>
        <begin position="9"/>
        <end position="26"/>
    </location>
</feature>
<reference evidence="3 4" key="1">
    <citation type="journal article" date="2017" name="Nature">
        <title>The Apostasia genome and the evolution of orchids.</title>
        <authorList>
            <person name="Zhang G.Q."/>
            <person name="Liu K.W."/>
            <person name="Li Z."/>
            <person name="Lohaus R."/>
            <person name="Hsiao Y.Y."/>
            <person name="Niu S.C."/>
            <person name="Wang J.Y."/>
            <person name="Lin Y.C."/>
            <person name="Xu Q."/>
            <person name="Chen L.J."/>
            <person name="Yoshida K."/>
            <person name="Fujiwara S."/>
            <person name="Wang Z.W."/>
            <person name="Zhang Y.Q."/>
            <person name="Mitsuda N."/>
            <person name="Wang M."/>
            <person name="Liu G.H."/>
            <person name="Pecoraro L."/>
            <person name="Huang H.X."/>
            <person name="Xiao X.J."/>
            <person name="Lin M."/>
            <person name="Wu X.Y."/>
            <person name="Wu W.L."/>
            <person name="Chen Y.Y."/>
            <person name="Chang S.B."/>
            <person name="Sakamoto S."/>
            <person name="Ohme-Takagi M."/>
            <person name="Yagi M."/>
            <person name="Zeng S.J."/>
            <person name="Shen C.Y."/>
            <person name="Yeh C.M."/>
            <person name="Luo Y.B."/>
            <person name="Tsai W.C."/>
            <person name="Van de Peer Y."/>
            <person name="Liu Z.J."/>
        </authorList>
    </citation>
    <scope>NUCLEOTIDE SEQUENCE [LARGE SCALE GENOMIC DNA]</scope>
    <source>
        <strain evidence="4">cv. Shenzhen</strain>
        <tissue evidence="3">Stem</tissue>
    </source>
</reference>
<sequence length="318" mass="34692">MGNGKKRMRIDQHPSSRRNTPPDDLRLSRKMAVGCMSGIVQFLCRRHSRCRISYAGKGERIENPAAEFPARSPTIPSEIRRPPGLVARLMGLEDPPPADPPAAWSSLETPEEKRRKLLGALERCDEHLRALNRIITALRTEEVLRRNAAGDSGDSGPSISVTKCRDSNSEEQPSPVSVLDASSSPKLRSEENEEEAEEKARGPVDAGWPLRRLGATLEPLPRRPDMQKIALKDPAGVASAAAAAEKPFSGMIRWARRSGAAIAESAGGVPWERREVEGAAAELGNGVVADLVEELVMELVVCCSRLSLPRSCKRKLSF</sequence>
<dbReference type="EMBL" id="KZ451923">
    <property type="protein sequence ID" value="PKA61860.1"/>
    <property type="molecule type" value="Genomic_DNA"/>
</dbReference>